<evidence type="ECO:0000313" key="4">
    <source>
        <dbReference type="Proteomes" id="UP001218034"/>
    </source>
</evidence>
<evidence type="ECO:0000313" key="3">
    <source>
        <dbReference type="EMBL" id="WEL19443.1"/>
    </source>
</evidence>
<keyword evidence="1" id="KW-0472">Membrane</keyword>
<feature type="domain" description="C2H2-type" evidence="2">
    <location>
        <begin position="6"/>
        <end position="34"/>
    </location>
</feature>
<reference evidence="3 4" key="1">
    <citation type="submission" date="2022-09" db="EMBL/GenBank/DDBJ databases">
        <title>Xylan utilization by haloarchaea-nanohaloarchaea associations.</title>
        <authorList>
            <person name="Yakimov M."/>
        </authorList>
    </citation>
    <scope>NUCLEOTIDE SEQUENCE [LARGE SCALE GENOMIC DNA]</scope>
    <source>
        <strain evidence="3 4">SVXNc</strain>
    </source>
</reference>
<dbReference type="GeneID" id="90589856"/>
<dbReference type="EMBL" id="CP104395">
    <property type="protein sequence ID" value="WEL19443.1"/>
    <property type="molecule type" value="Genomic_DNA"/>
</dbReference>
<protein>
    <recommendedName>
        <fullName evidence="2">C2H2-type domain-containing protein</fullName>
    </recommendedName>
</protein>
<keyword evidence="1" id="KW-0812">Transmembrane</keyword>
<organism evidence="3 4">
    <name type="scientific">Candidatus Nanohalococcus occultus</name>
    <dbReference type="NCBI Taxonomy" id="2978047"/>
    <lineage>
        <taxon>Archaea</taxon>
        <taxon>Candidatus Nanohalarchaeota</taxon>
        <taxon>Candidatus Nanohalarchaeota incertae sedis</taxon>
        <taxon>Candidatus Nanohalococcus</taxon>
    </lineage>
</organism>
<keyword evidence="4" id="KW-1185">Reference proteome</keyword>
<gene>
    <name evidence="3" type="ORF">SVXNc_0419</name>
</gene>
<dbReference type="Proteomes" id="UP001218034">
    <property type="component" value="Chromosome"/>
</dbReference>
<dbReference type="InterPro" id="IPR013087">
    <property type="entry name" value="Znf_C2H2_type"/>
</dbReference>
<evidence type="ECO:0000256" key="1">
    <source>
        <dbReference type="SAM" id="Phobius"/>
    </source>
</evidence>
<accession>A0ABY8CDZ9</accession>
<dbReference type="RefSeq" id="WP_347722314.1">
    <property type="nucleotide sequence ID" value="NZ_CP104395.1"/>
</dbReference>
<proteinExistence type="predicted"/>
<evidence type="ECO:0000259" key="2">
    <source>
        <dbReference type="PROSITE" id="PS50157"/>
    </source>
</evidence>
<name>A0ABY8CDZ9_9ARCH</name>
<keyword evidence="1" id="KW-1133">Transmembrane helix</keyword>
<dbReference type="SMART" id="SM00355">
    <property type="entry name" value="ZnF_C2H2"/>
    <property type="match status" value="1"/>
</dbReference>
<feature type="transmembrane region" description="Helical" evidence="1">
    <location>
        <begin position="50"/>
        <end position="72"/>
    </location>
</feature>
<sequence>MSKDRFECPECGENFSSETYLKEHFKVEHPGKHYRQLAGRKFSLPRLEKSFSTGILTGLMIAAGLVIAFQGYQAYSYDPVEVTVVTCDNCSYERFKGATERYFDVSYSEVNYDSERGRALSERYELNYVPGFIFGKDIEDKKNFTRVRNALVEFEDAYVMSDTRNEAAQRFSKGISLN</sequence>
<dbReference type="Gene3D" id="3.30.160.60">
    <property type="entry name" value="Classic Zinc Finger"/>
    <property type="match status" value="1"/>
</dbReference>
<dbReference type="PROSITE" id="PS50157">
    <property type="entry name" value="ZINC_FINGER_C2H2_2"/>
    <property type="match status" value="1"/>
</dbReference>
<dbReference type="PROSITE" id="PS00028">
    <property type="entry name" value="ZINC_FINGER_C2H2_1"/>
    <property type="match status" value="1"/>
</dbReference>